<dbReference type="EMBL" id="PTIY01000003">
    <property type="protein sequence ID" value="PPK72660.1"/>
    <property type="molecule type" value="Genomic_DNA"/>
</dbReference>
<gene>
    <name evidence="1" type="ORF">B0F88_10393</name>
</gene>
<dbReference type="Proteomes" id="UP000238071">
    <property type="component" value="Unassembled WGS sequence"/>
</dbReference>
<sequence length="79" mass="8666">MNTSNNNEITRTQVSIALAKLFTGTWPGDEMWGDLDYQALEFALGCSVDRKPYYKGGGDIPCASRTTENPITDSFAAKN</sequence>
<dbReference type="AlphaFoldDB" id="A0A2S6H5G1"/>
<reference evidence="1 2" key="1">
    <citation type="submission" date="2018-02" db="EMBL/GenBank/DDBJ databases">
        <title>Subsurface microbial communities from deep shales in Ohio and West Virginia, USA.</title>
        <authorList>
            <person name="Wrighton K."/>
        </authorList>
    </citation>
    <scope>NUCLEOTIDE SEQUENCE [LARGE SCALE GENOMIC DNA]</scope>
    <source>
        <strain evidence="1 2">OWC-G53F</strain>
    </source>
</reference>
<accession>A0A2S6H5G1</accession>
<comment type="caution">
    <text evidence="1">The sequence shown here is derived from an EMBL/GenBank/DDBJ whole genome shotgun (WGS) entry which is preliminary data.</text>
</comment>
<proteinExistence type="predicted"/>
<organism evidence="1 2">
    <name type="scientific">Methylobacter tundripaludum</name>
    <dbReference type="NCBI Taxonomy" id="173365"/>
    <lineage>
        <taxon>Bacteria</taxon>
        <taxon>Pseudomonadati</taxon>
        <taxon>Pseudomonadota</taxon>
        <taxon>Gammaproteobacteria</taxon>
        <taxon>Methylococcales</taxon>
        <taxon>Methylococcaceae</taxon>
        <taxon>Methylobacter</taxon>
    </lineage>
</organism>
<protein>
    <submittedName>
        <fullName evidence="1">Uncharacterized protein</fullName>
    </submittedName>
</protein>
<name>A0A2S6H5G1_9GAMM</name>
<keyword evidence="2" id="KW-1185">Reference proteome</keyword>
<evidence type="ECO:0000313" key="2">
    <source>
        <dbReference type="Proteomes" id="UP000238071"/>
    </source>
</evidence>
<evidence type="ECO:0000313" key="1">
    <source>
        <dbReference type="EMBL" id="PPK72660.1"/>
    </source>
</evidence>
<dbReference type="RefSeq" id="WP_104422759.1">
    <property type="nucleotide sequence ID" value="NZ_PTIY01000003.1"/>
</dbReference>